<reference evidence="2 3" key="1">
    <citation type="submission" date="2013-01" db="EMBL/GenBank/DDBJ databases">
        <authorList>
            <person name="Harkins D.M."/>
            <person name="Durkin A.S."/>
            <person name="Brinkac L.M."/>
            <person name="Haft D.H."/>
            <person name="Selengut J.D."/>
            <person name="Sanka R."/>
            <person name="DePew J."/>
            <person name="Purushe J."/>
            <person name="Galloway R.L."/>
            <person name="Vinetz J.M."/>
            <person name="Sutton G.G."/>
            <person name="Nierman W.C."/>
            <person name="Fouts D.E."/>
        </authorList>
    </citation>
    <scope>NUCLEOTIDE SEQUENCE [LARGE SCALE GENOMIC DNA]</scope>
    <source>
        <strain evidence="2 3">79601</strain>
    </source>
</reference>
<dbReference type="EMBL" id="ANIK01000035">
    <property type="protein sequence ID" value="EMJ95416.1"/>
    <property type="molecule type" value="Genomic_DNA"/>
</dbReference>
<protein>
    <submittedName>
        <fullName evidence="2">HDOD domain protein</fullName>
    </submittedName>
</protein>
<dbReference type="InterPro" id="IPR003607">
    <property type="entry name" value="HD/PDEase_dom"/>
</dbReference>
<feature type="domain" description="HDOD" evidence="1">
    <location>
        <begin position="275"/>
        <end position="470"/>
    </location>
</feature>
<dbReference type="AlphaFoldDB" id="M6CY51"/>
<dbReference type="Gene3D" id="1.10.3210.10">
    <property type="entry name" value="Hypothetical protein af1432"/>
    <property type="match status" value="1"/>
</dbReference>
<dbReference type="PROSITE" id="PS51833">
    <property type="entry name" value="HDOD"/>
    <property type="match status" value="1"/>
</dbReference>
<evidence type="ECO:0000313" key="2">
    <source>
        <dbReference type="EMBL" id="EMJ95416.1"/>
    </source>
</evidence>
<organism evidence="2 3">
    <name type="scientific">Leptospira alstonii serovar Sichuan str. 79601</name>
    <dbReference type="NCBI Taxonomy" id="1218565"/>
    <lineage>
        <taxon>Bacteria</taxon>
        <taxon>Pseudomonadati</taxon>
        <taxon>Spirochaetota</taxon>
        <taxon>Spirochaetia</taxon>
        <taxon>Leptospirales</taxon>
        <taxon>Leptospiraceae</taxon>
        <taxon>Leptospira</taxon>
    </lineage>
</organism>
<dbReference type="InterPro" id="IPR052340">
    <property type="entry name" value="RNase_Y/CdgJ"/>
</dbReference>
<name>M6CY51_9LEPT</name>
<dbReference type="PANTHER" id="PTHR33525:SF3">
    <property type="entry name" value="RIBONUCLEASE Y"/>
    <property type="match status" value="1"/>
</dbReference>
<gene>
    <name evidence="2" type="ORF">LEP1GSC194_3684</name>
</gene>
<evidence type="ECO:0000259" key="1">
    <source>
        <dbReference type="PROSITE" id="PS51833"/>
    </source>
</evidence>
<dbReference type="SUPFAM" id="SSF109604">
    <property type="entry name" value="HD-domain/PDEase-like"/>
    <property type="match status" value="1"/>
</dbReference>
<proteinExistence type="predicted"/>
<dbReference type="CDD" id="cd00077">
    <property type="entry name" value="HDc"/>
    <property type="match status" value="1"/>
</dbReference>
<dbReference type="PANTHER" id="PTHR33525">
    <property type="match status" value="1"/>
</dbReference>
<comment type="caution">
    <text evidence="2">The sequence shown here is derived from an EMBL/GenBank/DDBJ whole genome shotgun (WGS) entry which is preliminary data.</text>
</comment>
<dbReference type="InterPro" id="IPR036890">
    <property type="entry name" value="HATPase_C_sf"/>
</dbReference>
<sequence>MKSEIFSENFHIRSLDNKRKESEESKNMSQSKTLELHHHRDIGLYSNLTDLNHPVLENSPVHYRFHNLTEDVDSIISRTLDRYLLQLDIIYVRDSVFTTLKETITNSIKANIKRIYFQEMEADIDNPTIYKQKILGFKKNYLDNKEKYEELLFKNNFVVLVSFVYNKDMIRIRVMNNVKLSPTEVERINQRIEKAKHYNDLAQAFQEAGDETEGAGLGLIMSLMMLKNDGLSATSYKIESQGNNTSVIIDIPLNITKENLQLQKAEDILKNIEGLPTFPKSIQDIQTMIERPNSSITQIAEVIKKDVALSANILKLANSAAFIRANKVESLDRAIQLIGLKELSQLLYSLGTKQILEDKFPAFLSIWEKSNQSAFYCKLIASKTNLSKDSVSNLMSAALLHDIGEIILLSLEERTMKSIGKISASKEIASAVSMEEAALGITHTKVGALIAEKWNFPDLYAKAMEYHHRPLIVEEEFIPYIYPIYLADMMIKINNEEAKYSEIPEKILEFCRFESSGDFHSFRTKALENFLARTG</sequence>
<dbReference type="PATRIC" id="fig|1218565.3.peg.2029"/>
<dbReference type="SUPFAM" id="SSF55874">
    <property type="entry name" value="ATPase domain of HSP90 chaperone/DNA topoisomerase II/histidine kinase"/>
    <property type="match status" value="1"/>
</dbReference>
<evidence type="ECO:0000313" key="3">
    <source>
        <dbReference type="Proteomes" id="UP000011988"/>
    </source>
</evidence>
<dbReference type="Pfam" id="PF08668">
    <property type="entry name" value="HDOD"/>
    <property type="match status" value="1"/>
</dbReference>
<accession>M6CY51</accession>
<dbReference type="Proteomes" id="UP000011988">
    <property type="component" value="Unassembled WGS sequence"/>
</dbReference>
<dbReference type="InterPro" id="IPR013976">
    <property type="entry name" value="HDOD"/>
</dbReference>